<name>A0A1N7PEP8_9GAMM</name>
<gene>
    <name evidence="2" type="ORF">SAMN05421760_11429</name>
</gene>
<dbReference type="EMBL" id="FTOE01000014">
    <property type="protein sequence ID" value="SIT09000.1"/>
    <property type="molecule type" value="Genomic_DNA"/>
</dbReference>
<sequence>MNWIVWRSPWFRYCLFLLCASAVAYGIFRPTPPPLFFHQSDKVGHVLAFVSLALTARLAVLRARWFFFWPVLVALAPLLEYLQGEWQPSRVYSIEDSYANLLGVAIALLLLLILKASVRYRNR</sequence>
<keyword evidence="1" id="KW-0472">Membrane</keyword>
<keyword evidence="1" id="KW-1133">Transmembrane helix</keyword>
<dbReference type="RefSeq" id="WP_054340037.1">
    <property type="nucleotide sequence ID" value="NZ_FTOE01000014.1"/>
</dbReference>
<reference evidence="3" key="1">
    <citation type="submission" date="2017-01" db="EMBL/GenBank/DDBJ databases">
        <authorList>
            <person name="Varghese N."/>
            <person name="Submissions S."/>
        </authorList>
    </citation>
    <scope>NUCLEOTIDE SEQUENCE [LARGE SCALE GENOMIC DNA]</scope>
    <source>
        <strain evidence="3">DSM 22306</strain>
    </source>
</reference>
<accession>A0A1N7PEP8</accession>
<evidence type="ECO:0000313" key="3">
    <source>
        <dbReference type="Proteomes" id="UP000185999"/>
    </source>
</evidence>
<proteinExistence type="predicted"/>
<dbReference type="OrthoDB" id="6880939at2"/>
<evidence type="ECO:0000256" key="1">
    <source>
        <dbReference type="SAM" id="Phobius"/>
    </source>
</evidence>
<keyword evidence="1" id="KW-0812">Transmembrane</keyword>
<keyword evidence="3" id="KW-1185">Reference proteome</keyword>
<dbReference type="AlphaFoldDB" id="A0A1N7PEP8"/>
<dbReference type="Proteomes" id="UP000185999">
    <property type="component" value="Unassembled WGS sequence"/>
</dbReference>
<organism evidence="2 3">
    <name type="scientific">Neptunomonas antarctica</name>
    <dbReference type="NCBI Taxonomy" id="619304"/>
    <lineage>
        <taxon>Bacteria</taxon>
        <taxon>Pseudomonadati</taxon>
        <taxon>Pseudomonadota</taxon>
        <taxon>Gammaproteobacteria</taxon>
        <taxon>Oceanospirillales</taxon>
        <taxon>Oceanospirillaceae</taxon>
        <taxon>Neptunomonas</taxon>
    </lineage>
</organism>
<feature type="transmembrane region" description="Helical" evidence="1">
    <location>
        <begin position="42"/>
        <end position="60"/>
    </location>
</feature>
<protein>
    <recommendedName>
        <fullName evidence="4">VanZ like family protein</fullName>
    </recommendedName>
</protein>
<evidence type="ECO:0008006" key="4">
    <source>
        <dbReference type="Google" id="ProtNLM"/>
    </source>
</evidence>
<feature type="transmembrane region" description="Helical" evidence="1">
    <location>
        <begin position="67"/>
        <end position="86"/>
    </location>
</feature>
<feature type="transmembrane region" description="Helical" evidence="1">
    <location>
        <begin position="98"/>
        <end position="118"/>
    </location>
</feature>
<evidence type="ECO:0000313" key="2">
    <source>
        <dbReference type="EMBL" id="SIT09000.1"/>
    </source>
</evidence>